<organism evidence="2 4">
    <name type="scientific">Nitrosomonas ureae</name>
    <dbReference type="NCBI Taxonomy" id="44577"/>
    <lineage>
        <taxon>Bacteria</taxon>
        <taxon>Pseudomonadati</taxon>
        <taxon>Pseudomonadota</taxon>
        <taxon>Betaproteobacteria</taxon>
        <taxon>Nitrosomonadales</taxon>
        <taxon>Nitrosomonadaceae</taxon>
        <taxon>Nitrosomonas</taxon>
    </lineage>
</organism>
<gene>
    <name evidence="2" type="ORF">SAMN05216406_15811</name>
    <name evidence="3" type="ORF">SAMN06297164_2540</name>
</gene>
<keyword evidence="1" id="KW-0812">Transmembrane</keyword>
<keyword evidence="4" id="KW-1185">Reference proteome</keyword>
<dbReference type="EMBL" id="OCMU01000001">
    <property type="protein sequence ID" value="SOD19535.1"/>
    <property type="molecule type" value="Genomic_DNA"/>
</dbReference>
<accession>A0A0S3ALM1</accession>
<dbReference type="RefSeq" id="WP_013647557.1">
    <property type="nucleotide sequence ID" value="NZ_CP013341.1"/>
</dbReference>
<feature type="transmembrane region" description="Helical" evidence="1">
    <location>
        <begin position="28"/>
        <end position="46"/>
    </location>
</feature>
<name>A0A0S3ALM1_9PROT</name>
<dbReference type="Proteomes" id="UP000219335">
    <property type="component" value="Unassembled WGS sequence"/>
</dbReference>
<keyword evidence="1" id="KW-0472">Membrane</keyword>
<dbReference type="Pfam" id="PF10734">
    <property type="entry name" value="DUF2523"/>
    <property type="match status" value="1"/>
</dbReference>
<evidence type="ECO:0000313" key="5">
    <source>
        <dbReference type="Proteomes" id="UP000219335"/>
    </source>
</evidence>
<dbReference type="EMBL" id="FNLN01000058">
    <property type="protein sequence ID" value="SDU33879.1"/>
    <property type="molecule type" value="Genomic_DNA"/>
</dbReference>
<sequence>MFNLLIIPLGAFLTSSIGFLAVRALSGLGIGVISYAAITVALDALFSQAQGYFSAIPYFALQTLNLAGFGQGLGIIMGAITFRMTFVLLPKLGVIPK</sequence>
<reference evidence="2" key="2">
    <citation type="submission" date="2016-10" db="EMBL/GenBank/DDBJ databases">
        <authorList>
            <person name="de Groot N.N."/>
        </authorList>
    </citation>
    <scope>NUCLEOTIDE SEQUENCE [LARGE SCALE GENOMIC DNA]</scope>
    <source>
        <strain evidence="2">Nm10</strain>
    </source>
</reference>
<dbReference type="Proteomes" id="UP000182882">
    <property type="component" value="Unassembled WGS sequence"/>
</dbReference>
<evidence type="ECO:0000313" key="2">
    <source>
        <dbReference type="EMBL" id="SDU33879.1"/>
    </source>
</evidence>
<proteinExistence type="predicted"/>
<dbReference type="InterPro" id="IPR019670">
    <property type="entry name" value="DUF2523"/>
</dbReference>
<keyword evidence="1" id="KW-1133">Transmembrane helix</keyword>
<reference evidence="3 5" key="3">
    <citation type="submission" date="2017-09" db="EMBL/GenBank/DDBJ databases">
        <authorList>
            <person name="Ehlers B."/>
            <person name="Leendertz F.H."/>
        </authorList>
    </citation>
    <scope>NUCLEOTIDE SEQUENCE [LARGE SCALE GENOMIC DNA]</scope>
    <source>
        <strain evidence="3 5">Nm42</strain>
    </source>
</reference>
<evidence type="ECO:0000313" key="3">
    <source>
        <dbReference type="EMBL" id="SOD19535.1"/>
    </source>
</evidence>
<protein>
    <recommendedName>
        <fullName evidence="6">DUF2523 domain-containing protein</fullName>
    </recommendedName>
</protein>
<dbReference type="KEGG" id="nur:ATY38_13090"/>
<feature type="transmembrane region" description="Helical" evidence="1">
    <location>
        <begin position="58"/>
        <end position="82"/>
    </location>
</feature>
<evidence type="ECO:0008006" key="6">
    <source>
        <dbReference type="Google" id="ProtNLM"/>
    </source>
</evidence>
<dbReference type="AlphaFoldDB" id="A0A0S3ALM1"/>
<evidence type="ECO:0000313" key="4">
    <source>
        <dbReference type="Proteomes" id="UP000182882"/>
    </source>
</evidence>
<evidence type="ECO:0000256" key="1">
    <source>
        <dbReference type="SAM" id="Phobius"/>
    </source>
</evidence>
<reference evidence="4" key="1">
    <citation type="submission" date="2016-10" db="EMBL/GenBank/DDBJ databases">
        <authorList>
            <person name="Varghese N."/>
            <person name="Submissions S."/>
        </authorList>
    </citation>
    <scope>NUCLEOTIDE SEQUENCE [LARGE SCALE GENOMIC DNA]</scope>
    <source>
        <strain evidence="4">Nm10</strain>
    </source>
</reference>